<dbReference type="SMART" id="SM00331">
    <property type="entry name" value="PP2C_SIG"/>
    <property type="match status" value="1"/>
</dbReference>
<proteinExistence type="predicted"/>
<evidence type="ECO:0000259" key="1">
    <source>
        <dbReference type="PROSITE" id="PS51746"/>
    </source>
</evidence>
<dbReference type="CDD" id="cd00143">
    <property type="entry name" value="PP2Cc"/>
    <property type="match status" value="1"/>
</dbReference>
<feature type="domain" description="PPM-type phosphatase" evidence="1">
    <location>
        <begin position="1"/>
        <end position="240"/>
    </location>
</feature>
<dbReference type="PANTHER" id="PTHR47992">
    <property type="entry name" value="PROTEIN PHOSPHATASE"/>
    <property type="match status" value="1"/>
</dbReference>
<dbReference type="EMBL" id="JAUSUR010000005">
    <property type="protein sequence ID" value="MDQ0361898.1"/>
    <property type="molecule type" value="Genomic_DNA"/>
</dbReference>
<dbReference type="Proteomes" id="UP001230220">
    <property type="component" value="Unassembled WGS sequence"/>
</dbReference>
<dbReference type="Pfam" id="PF13672">
    <property type="entry name" value="PP2C_2"/>
    <property type="match status" value="1"/>
</dbReference>
<organism evidence="2 3">
    <name type="scientific">Breznakia pachnodae</name>
    <dbReference type="NCBI Taxonomy" id="265178"/>
    <lineage>
        <taxon>Bacteria</taxon>
        <taxon>Bacillati</taxon>
        <taxon>Bacillota</taxon>
        <taxon>Erysipelotrichia</taxon>
        <taxon>Erysipelotrichales</taxon>
        <taxon>Erysipelotrichaceae</taxon>
        <taxon>Breznakia</taxon>
    </lineage>
</organism>
<dbReference type="InterPro" id="IPR036457">
    <property type="entry name" value="PPM-type-like_dom_sf"/>
</dbReference>
<dbReference type="RefSeq" id="WP_307409023.1">
    <property type="nucleotide sequence ID" value="NZ_JAUSUR010000005.1"/>
</dbReference>
<protein>
    <submittedName>
        <fullName evidence="2">Protein phosphatase</fullName>
        <ecNumber evidence="2">3.1.3.16</ecNumber>
    </submittedName>
</protein>
<keyword evidence="3" id="KW-1185">Reference proteome</keyword>
<dbReference type="GO" id="GO:0004722">
    <property type="term" value="F:protein serine/threonine phosphatase activity"/>
    <property type="evidence" value="ECO:0007669"/>
    <property type="project" value="UniProtKB-EC"/>
</dbReference>
<dbReference type="EC" id="3.1.3.16" evidence="2"/>
<dbReference type="PROSITE" id="PS51746">
    <property type="entry name" value="PPM_2"/>
    <property type="match status" value="1"/>
</dbReference>
<gene>
    <name evidence="2" type="ORF">J2S15_002651</name>
</gene>
<evidence type="ECO:0000313" key="2">
    <source>
        <dbReference type="EMBL" id="MDQ0361898.1"/>
    </source>
</evidence>
<sequence length="243" mass="26551">MKIYGKSETGLIRKQNQDTYYYNTNDSGESFIIVCDGIGGGNAGDVASLLAKESLEQSFLDKKVYKSDKENNVWIKDAIAKANDLIFTQSTSSLDYKGMGTTVAGVLITKKSTFIFHCGDSRVYAIYDELIALTEDHNFASELVHSGEVSASEASRHPRGGMLTKALGIWNKVVPTINKIKKDYKLLLVCSDGLHGFVSSSIISNILEQNCSIEDKVNELIEASIKTGGFDNVSVVVAEKEDN</sequence>
<dbReference type="SUPFAM" id="SSF81606">
    <property type="entry name" value="PP2C-like"/>
    <property type="match status" value="1"/>
</dbReference>
<reference evidence="2 3" key="1">
    <citation type="submission" date="2023-07" db="EMBL/GenBank/DDBJ databases">
        <title>Genomic Encyclopedia of Type Strains, Phase IV (KMG-IV): sequencing the most valuable type-strain genomes for metagenomic binning, comparative biology and taxonomic classification.</title>
        <authorList>
            <person name="Goeker M."/>
        </authorList>
    </citation>
    <scope>NUCLEOTIDE SEQUENCE [LARGE SCALE GENOMIC DNA]</scope>
    <source>
        <strain evidence="2 3">DSM 16784</strain>
    </source>
</reference>
<evidence type="ECO:0000313" key="3">
    <source>
        <dbReference type="Proteomes" id="UP001230220"/>
    </source>
</evidence>
<name>A0ABU0E5C9_9FIRM</name>
<dbReference type="InterPro" id="IPR015655">
    <property type="entry name" value="PP2C"/>
</dbReference>
<accession>A0ABU0E5C9</accession>
<comment type="caution">
    <text evidence="2">The sequence shown here is derived from an EMBL/GenBank/DDBJ whole genome shotgun (WGS) entry which is preliminary data.</text>
</comment>
<keyword evidence="2" id="KW-0378">Hydrolase</keyword>
<dbReference type="SMART" id="SM00332">
    <property type="entry name" value="PP2Cc"/>
    <property type="match status" value="1"/>
</dbReference>
<dbReference type="Gene3D" id="3.60.40.10">
    <property type="entry name" value="PPM-type phosphatase domain"/>
    <property type="match status" value="1"/>
</dbReference>
<dbReference type="InterPro" id="IPR001932">
    <property type="entry name" value="PPM-type_phosphatase-like_dom"/>
</dbReference>